<sequence>MTLILFAGMMYMTHEEEVHSVDGLSLTIDKPTLFTLSDPEVSEEGSDIRHERAIKLLGLQLGTYTIVERTLDNDVKLLFEEVDNTGWMPYALSLNMSGLEGGELTSWNPEPVDPSEDPVYGQDPTSNPFGAIEWNGNELLQGQIYVSREITLGDGTEVMELRHENPNLEFEEGTVLKSFWLPPKHISQTWTMLAPAPLFASEEAEQQWIDFSLNNRQEQLNWLTPEGPLVKLPLTDDPRTQMAYGFIAERTQDPTSAEWNETSPSLFFESMILNAEVNQDN</sequence>
<dbReference type="Proteomes" id="UP000275473">
    <property type="component" value="Unassembled WGS sequence"/>
</dbReference>
<dbReference type="AlphaFoldDB" id="A0A3M8P402"/>
<evidence type="ECO:0000313" key="2">
    <source>
        <dbReference type="Proteomes" id="UP000275473"/>
    </source>
</evidence>
<protein>
    <submittedName>
        <fullName evidence="1">Uncharacterized protein</fullName>
    </submittedName>
</protein>
<proteinExistence type="predicted"/>
<gene>
    <name evidence="1" type="ORF">EEX84_14770</name>
</gene>
<accession>A0A3M8P402</accession>
<dbReference type="EMBL" id="RIAX01000015">
    <property type="protein sequence ID" value="RNF38409.1"/>
    <property type="molecule type" value="Genomic_DNA"/>
</dbReference>
<evidence type="ECO:0000313" key="1">
    <source>
        <dbReference type="EMBL" id="RNF38409.1"/>
    </source>
</evidence>
<dbReference type="OrthoDB" id="2428871at2"/>
<comment type="caution">
    <text evidence="1">The sequence shown here is derived from an EMBL/GenBank/DDBJ whole genome shotgun (WGS) entry which is preliminary data.</text>
</comment>
<reference evidence="1 2" key="1">
    <citation type="journal article" date="2018" name="Int. J. Syst. Evol. Microbiol.">
        <title>Planococcus salinus sp. nov., a moderately halophilic bacterium isolated from a saline-alkali soil.</title>
        <authorList>
            <person name="Gan L."/>
        </authorList>
    </citation>
    <scope>NUCLEOTIDE SEQUENCE [LARGE SCALE GENOMIC DNA]</scope>
    <source>
        <strain evidence="1 2">LCB217</strain>
    </source>
</reference>
<organism evidence="1 2">
    <name type="scientific">Planococcus salinus</name>
    <dbReference type="NCBI Taxonomy" id="1848460"/>
    <lineage>
        <taxon>Bacteria</taxon>
        <taxon>Bacillati</taxon>
        <taxon>Bacillota</taxon>
        <taxon>Bacilli</taxon>
        <taxon>Bacillales</taxon>
        <taxon>Caryophanaceae</taxon>
        <taxon>Planococcus</taxon>
    </lineage>
</organism>
<name>A0A3M8P402_9BACL</name>
<keyword evidence="2" id="KW-1185">Reference proteome</keyword>